<proteinExistence type="predicted"/>
<evidence type="ECO:0000256" key="1">
    <source>
        <dbReference type="SAM" id="MobiDB-lite"/>
    </source>
</evidence>
<dbReference type="EMBL" id="NMUH01002865">
    <property type="protein sequence ID" value="MQM02503.1"/>
    <property type="molecule type" value="Genomic_DNA"/>
</dbReference>
<gene>
    <name evidence="2" type="ORF">Taro_035279</name>
</gene>
<feature type="compositionally biased region" description="Low complexity" evidence="1">
    <location>
        <begin position="1"/>
        <end position="17"/>
    </location>
</feature>
<evidence type="ECO:0000313" key="3">
    <source>
        <dbReference type="Proteomes" id="UP000652761"/>
    </source>
</evidence>
<dbReference type="Proteomes" id="UP000652761">
    <property type="component" value="Unassembled WGS sequence"/>
</dbReference>
<organism evidence="2 3">
    <name type="scientific">Colocasia esculenta</name>
    <name type="common">Wild taro</name>
    <name type="synonym">Arum esculentum</name>
    <dbReference type="NCBI Taxonomy" id="4460"/>
    <lineage>
        <taxon>Eukaryota</taxon>
        <taxon>Viridiplantae</taxon>
        <taxon>Streptophyta</taxon>
        <taxon>Embryophyta</taxon>
        <taxon>Tracheophyta</taxon>
        <taxon>Spermatophyta</taxon>
        <taxon>Magnoliopsida</taxon>
        <taxon>Liliopsida</taxon>
        <taxon>Araceae</taxon>
        <taxon>Aroideae</taxon>
        <taxon>Colocasieae</taxon>
        <taxon>Colocasia</taxon>
    </lineage>
</organism>
<evidence type="ECO:0000313" key="2">
    <source>
        <dbReference type="EMBL" id="MQM02503.1"/>
    </source>
</evidence>
<dbReference type="PANTHER" id="PTHR34133">
    <property type="entry name" value="OS07G0633000 PROTEIN"/>
    <property type="match status" value="1"/>
</dbReference>
<accession>A0A843VTW7</accession>
<reference evidence="2" key="1">
    <citation type="submission" date="2017-07" db="EMBL/GenBank/DDBJ databases">
        <title>Taro Niue Genome Assembly and Annotation.</title>
        <authorList>
            <person name="Atibalentja N."/>
            <person name="Keating K."/>
            <person name="Fields C.J."/>
        </authorList>
    </citation>
    <scope>NUCLEOTIDE SEQUENCE</scope>
    <source>
        <strain evidence="2">Niue_2</strain>
        <tissue evidence="2">Leaf</tissue>
    </source>
</reference>
<protein>
    <submittedName>
        <fullName evidence="2">Uncharacterized protein</fullName>
    </submittedName>
</protein>
<dbReference type="Pfam" id="PF09366">
    <property type="entry name" value="DUF1997"/>
    <property type="match status" value="1"/>
</dbReference>
<dbReference type="InterPro" id="IPR018971">
    <property type="entry name" value="DUF1997"/>
</dbReference>
<feature type="region of interest" description="Disordered" evidence="1">
    <location>
        <begin position="280"/>
        <end position="305"/>
    </location>
</feature>
<comment type="caution">
    <text evidence="2">The sequence shown here is derived from an EMBL/GenBank/DDBJ whole genome shotgun (WGS) entry which is preliminary data.</text>
</comment>
<keyword evidence="3" id="KW-1185">Reference proteome</keyword>
<dbReference type="AlphaFoldDB" id="A0A843VTW7"/>
<dbReference type="PANTHER" id="PTHR34133:SF8">
    <property type="entry name" value="OS07G0633000 PROTEIN"/>
    <property type="match status" value="1"/>
</dbReference>
<sequence>MAMAASPSTAGSTPASGCCRRGSGARVSSPLQRRLFSFFPPRSSPVAVRVGGEGGRGVKWESRGVATASMGGGGREALPPEAVTFSATISTDLPLHDSPEASFEEYLDDRPRIFGAMFPDSRRNRRINDEEWRVQMLPIQFLFASVNPVVVMRLRCRSQGRGYPPQVPPHVSRVLELRATKWELQGLEGGSVPPHFALDVRGLLYPDRGEEGGAAARRSRLRGHLETSISMVLPPVLALVPEHVLRGVAESVLKRLVERMKQEVDGSLLSDFQSFRRERMRKQLTRKNAAQRRPAQSDTDPSRLP</sequence>
<name>A0A843VTW7_COLES</name>
<dbReference type="OrthoDB" id="496281at2759"/>
<feature type="region of interest" description="Disordered" evidence="1">
    <location>
        <begin position="1"/>
        <end position="25"/>
    </location>
</feature>